<dbReference type="Gene3D" id="1.10.3210.10">
    <property type="entry name" value="Hypothetical protein af1432"/>
    <property type="match status" value="1"/>
</dbReference>
<dbReference type="InterPro" id="IPR052340">
    <property type="entry name" value="RNase_Y/CdgJ"/>
</dbReference>
<dbReference type="InterPro" id="IPR013976">
    <property type="entry name" value="HDOD"/>
</dbReference>
<dbReference type="PANTHER" id="PTHR33525">
    <property type="match status" value="1"/>
</dbReference>
<protein>
    <recommendedName>
        <fullName evidence="1">HDOD domain-containing protein</fullName>
    </recommendedName>
</protein>
<organism evidence="2 3">
    <name type="scientific">Georgfuchsia toluolica</name>
    <dbReference type="NCBI Taxonomy" id="424218"/>
    <lineage>
        <taxon>Bacteria</taxon>
        <taxon>Pseudomonadati</taxon>
        <taxon>Pseudomonadota</taxon>
        <taxon>Betaproteobacteria</taxon>
        <taxon>Nitrosomonadales</taxon>
        <taxon>Sterolibacteriaceae</taxon>
        <taxon>Georgfuchsia</taxon>
    </lineage>
</organism>
<comment type="caution">
    <text evidence="2">The sequence shown here is derived from an EMBL/GenBank/DDBJ whole genome shotgun (WGS) entry which is preliminary data.</text>
</comment>
<proteinExistence type="predicted"/>
<accession>A0A916J2G6</accession>
<dbReference type="AlphaFoldDB" id="A0A916J2G6"/>
<name>A0A916J2G6_9PROT</name>
<evidence type="ECO:0000313" key="2">
    <source>
        <dbReference type="EMBL" id="CAG4882159.1"/>
    </source>
</evidence>
<dbReference type="EMBL" id="CAJQUM010000001">
    <property type="protein sequence ID" value="CAG4882159.1"/>
    <property type="molecule type" value="Genomic_DNA"/>
</dbReference>
<dbReference type="PROSITE" id="PS51833">
    <property type="entry name" value="HDOD"/>
    <property type="match status" value="1"/>
</dbReference>
<evidence type="ECO:0000313" key="3">
    <source>
        <dbReference type="Proteomes" id="UP000742786"/>
    </source>
</evidence>
<reference evidence="2" key="1">
    <citation type="submission" date="2021-04" db="EMBL/GenBank/DDBJ databases">
        <authorList>
            <person name="Hornung B."/>
        </authorList>
    </citation>
    <scope>NUCLEOTIDE SEQUENCE</scope>
    <source>
        <strain evidence="2">G5G6</strain>
    </source>
</reference>
<gene>
    <name evidence="2" type="ORF">GTOL_10041</name>
</gene>
<dbReference type="SUPFAM" id="SSF109604">
    <property type="entry name" value="HD-domain/PDEase-like"/>
    <property type="match status" value="1"/>
</dbReference>
<dbReference type="PANTHER" id="PTHR33525:SF4">
    <property type="entry name" value="CYCLIC DI-GMP PHOSPHODIESTERASE CDGJ"/>
    <property type="match status" value="1"/>
</dbReference>
<sequence>MVLESMLIICSPLTLEGWIARLREARIPVLRRSVEALLELMRREDEVVARDISNVILRDPMLTLSVLRTLQTLRPNRQIADITTIEHGVMMMGVSPFFRQFQNLSIVEDLFVENPVVLRGFMEVTTRAQHAALHARNWAALRSDIESDEIAIAALLHDMAELLIWFFAPQLAIEIADRMKSVSPLRNAAVQQAVLGVRLSELQLALCREWLLPNLLRSLMDEQQVHRQRVRNALLAVAFARHSAHGWWDEALPDDLAEIENLLGLPGQEVKRNIYWVELAAITNQQYHAESAVATWLPPAPLFFHHYSNRLSGAQYGFDSELLEQTLHYLSCPVAAGHAATYNHAHITARNIGAIDTVASAMNGIHAALGFDRVLFFDVDESGSLLVPRYIVGGRSAGNSRGLHFSALDSPQLSGLLRQMRDATELAQLREILAQLLSVEACGRNPAEQCMALPLLDDLGQCGSLIYADCLSPHACGEEEIFTQFRNVVMAAEKRMGADQAGRAKFK</sequence>
<keyword evidence="3" id="KW-1185">Reference proteome</keyword>
<feature type="domain" description="HDOD" evidence="1">
    <location>
        <begin position="27"/>
        <end position="226"/>
    </location>
</feature>
<dbReference type="SUPFAM" id="SSF55781">
    <property type="entry name" value="GAF domain-like"/>
    <property type="match status" value="1"/>
</dbReference>
<evidence type="ECO:0000259" key="1">
    <source>
        <dbReference type="PROSITE" id="PS51833"/>
    </source>
</evidence>
<dbReference type="Proteomes" id="UP000742786">
    <property type="component" value="Unassembled WGS sequence"/>
</dbReference>
<dbReference type="Pfam" id="PF08668">
    <property type="entry name" value="HDOD"/>
    <property type="match status" value="1"/>
</dbReference>